<sequence length="393" mass="42875">MATVAARVGTLGAYERFNFGDLLFPVILDLVRSESNGTGVSDLQHFSLSTGDLRANGGVASDPVGRIGRSKDRYSIIVGGGEIGGASWFSMWSSLHSTRFDLAFKGFRRASSRNFRESIARRALNGDWKYPFVPEHENIRSVGYNAIGASHSSILPAAKQREIWAKIGAASYISVRDHQTADLAETHGLKPFLVPDSAAAMFAFERFSSLQDRAPSSFADRPVTVQLSRAWMTSYGIEALHALDRIGNAHGGLTLLPVGLASGHSDLVGLRELAAKLKSPTKILYPQSVDSIIEQVASSSLVVGSSLHINIVAMAAGVPNIPLGGIGKLKYYVDTWGFEEDSPVLGDEIFTRYLELMNDRRLDERKNRALTHRNLAYNSIVRVLQETLNESPI</sequence>
<dbReference type="Pfam" id="PF04230">
    <property type="entry name" value="PS_pyruv_trans"/>
    <property type="match status" value="1"/>
</dbReference>
<dbReference type="EMBL" id="JAWLKB010000003">
    <property type="protein sequence ID" value="MDV6266540.1"/>
    <property type="molecule type" value="Genomic_DNA"/>
</dbReference>
<keyword evidence="2" id="KW-0808">Transferase</keyword>
<dbReference type="GO" id="GO:0016740">
    <property type="term" value="F:transferase activity"/>
    <property type="evidence" value="ECO:0007669"/>
    <property type="project" value="UniProtKB-KW"/>
</dbReference>
<protein>
    <submittedName>
        <fullName evidence="2">Polysaccharide pyruvyl transferase family protein</fullName>
    </submittedName>
</protein>
<evidence type="ECO:0000313" key="3">
    <source>
        <dbReference type="Proteomes" id="UP001185927"/>
    </source>
</evidence>
<name>A0ABU4BQN6_RHOGO</name>
<evidence type="ECO:0000259" key="1">
    <source>
        <dbReference type="Pfam" id="PF04230"/>
    </source>
</evidence>
<organism evidence="2 3">
    <name type="scientific">Rhodococcus globerulus</name>
    <dbReference type="NCBI Taxonomy" id="33008"/>
    <lineage>
        <taxon>Bacteria</taxon>
        <taxon>Bacillati</taxon>
        <taxon>Actinomycetota</taxon>
        <taxon>Actinomycetes</taxon>
        <taxon>Mycobacteriales</taxon>
        <taxon>Nocardiaceae</taxon>
        <taxon>Rhodococcus</taxon>
    </lineage>
</organism>
<dbReference type="Proteomes" id="UP001185927">
    <property type="component" value="Unassembled WGS sequence"/>
</dbReference>
<feature type="domain" description="Polysaccharide pyruvyl transferase" evidence="1">
    <location>
        <begin position="18"/>
        <end position="324"/>
    </location>
</feature>
<accession>A0ABU4BQN6</accession>
<reference evidence="2 3" key="1">
    <citation type="submission" date="2023-10" db="EMBL/GenBank/DDBJ databases">
        <title>Development of a sustainable strategy for remediation of hydrocarbon-contaminated territories based on the waste exchange concept.</title>
        <authorList>
            <person name="Krivoruchko A."/>
        </authorList>
    </citation>
    <scope>NUCLEOTIDE SEQUENCE [LARGE SCALE GENOMIC DNA]</scope>
    <source>
        <strain evidence="2 3">IEGM 1203</strain>
    </source>
</reference>
<proteinExistence type="predicted"/>
<comment type="caution">
    <text evidence="2">The sequence shown here is derived from an EMBL/GenBank/DDBJ whole genome shotgun (WGS) entry which is preliminary data.</text>
</comment>
<evidence type="ECO:0000313" key="2">
    <source>
        <dbReference type="EMBL" id="MDV6266540.1"/>
    </source>
</evidence>
<dbReference type="InterPro" id="IPR007345">
    <property type="entry name" value="Polysacch_pyruvyl_Trfase"/>
</dbReference>
<dbReference type="RefSeq" id="WP_317540980.1">
    <property type="nucleotide sequence ID" value="NZ_JAWLKB010000003.1"/>
</dbReference>
<gene>
    <name evidence="2" type="ORF">R3Q16_07980</name>
</gene>
<keyword evidence="3" id="KW-1185">Reference proteome</keyword>